<evidence type="ECO:0000313" key="2">
    <source>
        <dbReference type="Proteomes" id="UP000821845"/>
    </source>
</evidence>
<comment type="caution">
    <text evidence="1">The sequence shown here is derived from an EMBL/GenBank/DDBJ whole genome shotgun (WGS) entry which is preliminary data.</text>
</comment>
<protein>
    <submittedName>
        <fullName evidence="1">Uncharacterized protein</fullName>
    </submittedName>
</protein>
<reference evidence="1" key="1">
    <citation type="submission" date="2020-05" db="EMBL/GenBank/DDBJ databases">
        <title>Large-scale comparative analyses of tick genomes elucidate their genetic diversity and vector capacities.</title>
        <authorList>
            <person name="Jia N."/>
            <person name="Wang J."/>
            <person name="Shi W."/>
            <person name="Du L."/>
            <person name="Sun Y."/>
            <person name="Zhan W."/>
            <person name="Jiang J."/>
            <person name="Wang Q."/>
            <person name="Zhang B."/>
            <person name="Ji P."/>
            <person name="Sakyi L.B."/>
            <person name="Cui X."/>
            <person name="Yuan T."/>
            <person name="Jiang B."/>
            <person name="Yang W."/>
            <person name="Lam T.T.-Y."/>
            <person name="Chang Q."/>
            <person name="Ding S."/>
            <person name="Wang X."/>
            <person name="Zhu J."/>
            <person name="Ruan X."/>
            <person name="Zhao L."/>
            <person name="Wei J."/>
            <person name="Que T."/>
            <person name="Du C."/>
            <person name="Cheng J."/>
            <person name="Dai P."/>
            <person name="Han X."/>
            <person name="Huang E."/>
            <person name="Gao Y."/>
            <person name="Liu J."/>
            <person name="Shao H."/>
            <person name="Ye R."/>
            <person name="Li L."/>
            <person name="Wei W."/>
            <person name="Wang X."/>
            <person name="Wang C."/>
            <person name="Yang T."/>
            <person name="Huo Q."/>
            <person name="Li W."/>
            <person name="Guo W."/>
            <person name="Chen H."/>
            <person name="Zhou L."/>
            <person name="Ni X."/>
            <person name="Tian J."/>
            <person name="Zhou Y."/>
            <person name="Sheng Y."/>
            <person name="Liu T."/>
            <person name="Pan Y."/>
            <person name="Xia L."/>
            <person name="Li J."/>
            <person name="Zhao F."/>
            <person name="Cao W."/>
        </authorList>
    </citation>
    <scope>NUCLEOTIDE SEQUENCE</scope>
    <source>
        <strain evidence="1">Hyas-2018</strain>
    </source>
</reference>
<accession>A0ACB7TR94</accession>
<proteinExistence type="predicted"/>
<keyword evidence="2" id="KW-1185">Reference proteome</keyword>
<organism evidence="1 2">
    <name type="scientific">Hyalomma asiaticum</name>
    <name type="common">Tick</name>
    <dbReference type="NCBI Taxonomy" id="266040"/>
    <lineage>
        <taxon>Eukaryota</taxon>
        <taxon>Metazoa</taxon>
        <taxon>Ecdysozoa</taxon>
        <taxon>Arthropoda</taxon>
        <taxon>Chelicerata</taxon>
        <taxon>Arachnida</taxon>
        <taxon>Acari</taxon>
        <taxon>Parasitiformes</taxon>
        <taxon>Ixodida</taxon>
        <taxon>Ixodoidea</taxon>
        <taxon>Ixodidae</taxon>
        <taxon>Hyalomminae</taxon>
        <taxon>Hyalomma</taxon>
    </lineage>
</organism>
<dbReference type="EMBL" id="CM023481">
    <property type="protein sequence ID" value="KAH6947887.1"/>
    <property type="molecule type" value="Genomic_DNA"/>
</dbReference>
<gene>
    <name evidence="1" type="ORF">HPB50_021972</name>
</gene>
<name>A0ACB7TR94_HYAAI</name>
<dbReference type="Proteomes" id="UP000821845">
    <property type="component" value="Chromosome 1"/>
</dbReference>
<sequence length="181" mass="19148">MQELLSAAVTAAQWRQPAVRLPRTPRTFSEGAESSRKQTAKVPRVKSKRRHREPPSQAVEPCLVPDFSGDARAGATSKHSRQSPSEGGLNGDRWLIRRKPSYALFPGRGHELLRSVGHSRGAAAGSVWRAIKAASAHSSVEHHQPPPCCSASSPASAAARAAPSSQRGAALLSTGVALTLP</sequence>
<evidence type="ECO:0000313" key="1">
    <source>
        <dbReference type="EMBL" id="KAH6947887.1"/>
    </source>
</evidence>